<dbReference type="Proteomes" id="UP000199321">
    <property type="component" value="Unassembled WGS sequence"/>
</dbReference>
<evidence type="ECO:0008006" key="3">
    <source>
        <dbReference type="Google" id="ProtNLM"/>
    </source>
</evidence>
<reference evidence="1 2" key="1">
    <citation type="submission" date="2016-10" db="EMBL/GenBank/DDBJ databases">
        <authorList>
            <person name="de Groot N.N."/>
        </authorList>
    </citation>
    <scope>NUCLEOTIDE SEQUENCE [LARGE SCALE GENOMIC DNA]</scope>
    <source>
        <strain evidence="1 2">DSM 16195</strain>
    </source>
</reference>
<dbReference type="PROSITE" id="PS51257">
    <property type="entry name" value="PROKAR_LIPOPROTEIN"/>
    <property type="match status" value="1"/>
</dbReference>
<evidence type="ECO:0000313" key="2">
    <source>
        <dbReference type="Proteomes" id="UP000199321"/>
    </source>
</evidence>
<proteinExistence type="predicted"/>
<keyword evidence="2" id="KW-1185">Reference proteome</keyword>
<dbReference type="AlphaFoldDB" id="A0A1G7H2S5"/>
<dbReference type="OrthoDB" id="1179573at2"/>
<organism evidence="1 2">
    <name type="scientific">Ulvibacter litoralis</name>
    <dbReference type="NCBI Taxonomy" id="227084"/>
    <lineage>
        <taxon>Bacteria</taxon>
        <taxon>Pseudomonadati</taxon>
        <taxon>Bacteroidota</taxon>
        <taxon>Flavobacteriia</taxon>
        <taxon>Flavobacteriales</taxon>
        <taxon>Flavobacteriaceae</taxon>
        <taxon>Ulvibacter</taxon>
    </lineage>
</organism>
<gene>
    <name evidence="1" type="ORF">SAMN05421855_103480</name>
</gene>
<evidence type="ECO:0000313" key="1">
    <source>
        <dbReference type="EMBL" id="SDE94439.1"/>
    </source>
</evidence>
<protein>
    <recommendedName>
        <fullName evidence="3">Lipoprotein</fullName>
    </recommendedName>
</protein>
<name>A0A1G7H2S5_9FLAO</name>
<sequence length="130" mass="15096">MKQRKGNLFQYYTKMLIITTIASFVSCTELRKNGIEVIIVNNSSQTLKDINFYTSEKAALLLISDIRPNQKTERFYSMNNHRIDGSYILEITKNDSIFDIIDSGYYSNGFSTNETVVYDVRNDTVFVEYK</sequence>
<dbReference type="RefSeq" id="WP_093144621.1">
    <property type="nucleotide sequence ID" value="NZ_BMWO01000005.1"/>
</dbReference>
<accession>A0A1G7H2S5</accession>
<dbReference type="EMBL" id="FNBA01000003">
    <property type="protein sequence ID" value="SDE94439.1"/>
    <property type="molecule type" value="Genomic_DNA"/>
</dbReference>